<dbReference type="EMBL" id="BMAU01021220">
    <property type="protein sequence ID" value="GFY00414.1"/>
    <property type="molecule type" value="Genomic_DNA"/>
</dbReference>
<reference evidence="1" key="1">
    <citation type="submission" date="2020-08" db="EMBL/GenBank/DDBJ databases">
        <title>Multicomponent nature underlies the extraordinary mechanical properties of spider dragline silk.</title>
        <authorList>
            <person name="Kono N."/>
            <person name="Nakamura H."/>
            <person name="Mori M."/>
            <person name="Yoshida Y."/>
            <person name="Ohtoshi R."/>
            <person name="Malay A.D."/>
            <person name="Moran D.A.P."/>
            <person name="Tomita M."/>
            <person name="Numata K."/>
            <person name="Arakawa K."/>
        </authorList>
    </citation>
    <scope>NUCLEOTIDE SEQUENCE</scope>
</reference>
<keyword evidence="2" id="KW-1185">Reference proteome</keyword>
<evidence type="ECO:0000313" key="2">
    <source>
        <dbReference type="Proteomes" id="UP000887159"/>
    </source>
</evidence>
<sequence>MANDGLTDKMLLELPIVPMDVLFTHVGAPEAWEPRLIDTADMAVATPLIPIQCRFLLTTFGEDKMIGRG</sequence>
<name>A0A8X6VAI4_TRICX</name>
<proteinExistence type="predicted"/>
<protein>
    <submittedName>
        <fullName evidence="1">Uncharacterized protein</fullName>
    </submittedName>
</protein>
<dbReference type="Proteomes" id="UP000887159">
    <property type="component" value="Unassembled WGS sequence"/>
</dbReference>
<accession>A0A8X6VAI4</accession>
<gene>
    <name evidence="1" type="ORF">TNCV_1664531</name>
</gene>
<organism evidence="1 2">
    <name type="scientific">Trichonephila clavipes</name>
    <name type="common">Golden silk orbweaver</name>
    <name type="synonym">Nephila clavipes</name>
    <dbReference type="NCBI Taxonomy" id="2585209"/>
    <lineage>
        <taxon>Eukaryota</taxon>
        <taxon>Metazoa</taxon>
        <taxon>Ecdysozoa</taxon>
        <taxon>Arthropoda</taxon>
        <taxon>Chelicerata</taxon>
        <taxon>Arachnida</taxon>
        <taxon>Araneae</taxon>
        <taxon>Araneomorphae</taxon>
        <taxon>Entelegynae</taxon>
        <taxon>Araneoidea</taxon>
        <taxon>Nephilidae</taxon>
        <taxon>Trichonephila</taxon>
    </lineage>
</organism>
<comment type="caution">
    <text evidence="1">The sequence shown here is derived from an EMBL/GenBank/DDBJ whole genome shotgun (WGS) entry which is preliminary data.</text>
</comment>
<evidence type="ECO:0000313" key="1">
    <source>
        <dbReference type="EMBL" id="GFY00414.1"/>
    </source>
</evidence>
<dbReference type="AlphaFoldDB" id="A0A8X6VAI4"/>